<dbReference type="Pfam" id="PF02785">
    <property type="entry name" value="Biotin_carb_C"/>
    <property type="match status" value="1"/>
</dbReference>
<dbReference type="InterPro" id="IPR011054">
    <property type="entry name" value="Rudment_hybrid_motif"/>
</dbReference>
<dbReference type="InterPro" id="IPR029000">
    <property type="entry name" value="Cyclophilin-like_dom_sf"/>
</dbReference>
<dbReference type="SMART" id="SM00878">
    <property type="entry name" value="Biotin_carb_C"/>
    <property type="match status" value="1"/>
</dbReference>
<dbReference type="NCBIfam" id="TIGR00724">
    <property type="entry name" value="urea_amlyse_rel"/>
    <property type="match status" value="1"/>
</dbReference>
<dbReference type="Pfam" id="PF02786">
    <property type="entry name" value="CPSase_L_D2"/>
    <property type="match status" value="2"/>
</dbReference>
<dbReference type="AlphaFoldDB" id="A0AAN7ZXG9"/>
<evidence type="ECO:0000256" key="7">
    <source>
        <dbReference type="PROSITE-ProRule" id="PRU00409"/>
    </source>
</evidence>
<keyword evidence="5" id="KW-0092">Biotin</keyword>
<dbReference type="SUPFAM" id="SSF51246">
    <property type="entry name" value="Rudiment single hybrid motif"/>
    <property type="match status" value="1"/>
</dbReference>
<reference evidence="11" key="1">
    <citation type="submission" date="2023-07" db="EMBL/GenBank/DDBJ databases">
        <title>A draft genome of Kazachstania heterogenica Y-27499.</title>
        <authorList>
            <person name="Donic C."/>
            <person name="Kralova J.S."/>
            <person name="Fidel L."/>
            <person name="Ben-Dor S."/>
            <person name="Jung S."/>
        </authorList>
    </citation>
    <scope>NUCLEOTIDE SEQUENCE [LARGE SCALE GENOMIC DNA]</scope>
    <source>
        <strain evidence="11">Y27499</strain>
    </source>
</reference>
<dbReference type="InterPro" id="IPR005482">
    <property type="entry name" value="Biotin_COase_C"/>
</dbReference>
<dbReference type="Gene3D" id="3.30.1490.20">
    <property type="entry name" value="ATP-grasp fold, A domain"/>
    <property type="match status" value="1"/>
</dbReference>
<evidence type="ECO:0000259" key="8">
    <source>
        <dbReference type="PROSITE" id="PS50975"/>
    </source>
</evidence>
<dbReference type="PROSITE" id="PS00866">
    <property type="entry name" value="CPSASE_1"/>
    <property type="match status" value="1"/>
</dbReference>
<dbReference type="EMBL" id="JAWIZZ010000048">
    <property type="protein sequence ID" value="KAK5779011.1"/>
    <property type="molecule type" value="Genomic_DNA"/>
</dbReference>
<keyword evidence="1" id="KW-0436">Ligase</keyword>
<dbReference type="InterPro" id="IPR016185">
    <property type="entry name" value="PreATP-grasp_dom_sf"/>
</dbReference>
<protein>
    <recommendedName>
        <fullName evidence="12">ATP-grasp domain-containing protein</fullName>
    </recommendedName>
</protein>
<feature type="domain" description="Biotin carboxylation" evidence="9">
    <location>
        <begin position="242"/>
        <end position="659"/>
    </location>
</feature>
<evidence type="ECO:0000256" key="4">
    <source>
        <dbReference type="ARBA" id="ARBA00022840"/>
    </source>
</evidence>
<dbReference type="InterPro" id="IPR013815">
    <property type="entry name" value="ATP_grasp_subdomain_1"/>
</dbReference>
<evidence type="ECO:0000256" key="5">
    <source>
        <dbReference type="ARBA" id="ARBA00023267"/>
    </source>
</evidence>
<dbReference type="InterPro" id="IPR005479">
    <property type="entry name" value="CPAse_ATP-bd"/>
</dbReference>
<evidence type="ECO:0000256" key="6">
    <source>
        <dbReference type="ARBA" id="ARBA00023268"/>
    </source>
</evidence>
<evidence type="ECO:0000256" key="2">
    <source>
        <dbReference type="ARBA" id="ARBA00022741"/>
    </source>
</evidence>
<comment type="caution">
    <text evidence="10">The sequence shown here is derived from an EMBL/GenBank/DDBJ whole genome shotgun (WGS) entry which is preliminary data.</text>
</comment>
<dbReference type="SUPFAM" id="SSF56059">
    <property type="entry name" value="Glutathione synthetase ATP-binding domain-like"/>
    <property type="match status" value="1"/>
</dbReference>
<evidence type="ECO:0000313" key="10">
    <source>
        <dbReference type="EMBL" id="KAK5779011.1"/>
    </source>
</evidence>
<dbReference type="Proteomes" id="UP001306508">
    <property type="component" value="Unassembled WGS sequence"/>
</dbReference>
<proteinExistence type="predicted"/>
<keyword evidence="4 7" id="KW-0067">ATP-binding</keyword>
<dbReference type="Pfam" id="PF00289">
    <property type="entry name" value="Biotin_carb_N"/>
    <property type="match status" value="1"/>
</dbReference>
<keyword evidence="2 7" id="KW-0547">Nucleotide-binding</keyword>
<dbReference type="Pfam" id="PF01425">
    <property type="entry name" value="Amidase"/>
    <property type="match status" value="1"/>
</dbReference>
<dbReference type="Gene3D" id="3.10.490.10">
    <property type="entry name" value="Gamma-glutamyl cyclotransferase-like"/>
    <property type="match status" value="1"/>
</dbReference>
<accession>A0AAN7ZXG9</accession>
<sequence>MHTLDPTVLTIIKTATNFDVFDAFKFEYKRQGILQKINQWLSSIGVLCVPTCPLNPTFNEVEAEPILVNSKQGTWTNFINLVDMAALAIPCGFRSDGLPDGITLIGKKFTDYALLKLAHRYFGRSFSSGSRSFGIFKDKQVFKYDNVTGPEINPNSSIKLAVIGTHLQAKAKTSKSYRLHALPKDGPISKPGLSRVNSTEGSNINVEIYSIPIENFGEFISMVPQPLGIGSIELESEKKEKPFNTILVANRGEIAARIIRTLKRLKIKSVSVYSDPDKYPQNVIESNIAVPLYGSTPSETYLDINKIIKAAKKTNADAIVPGYGFLSENADFSDRCTKEGIVFIGPIGETIRKLGLKHSARKIAADANVPLIPGSPLITDATETKITSSKIGYPIMIKSTAGSGGIGLRKVDNKSEIEEIFHIIQHQRKSYFENAGVFIEKFIENSRHVEVQIMGDGLGVTIALGEHDCSLQPENLASHLKYKSAGTVEFIYNERADNFYFLEVNAKLQVEYSITEIVTSLDLVELMILIAANKCVHFRNIKRNITGVSMEARLYTENPLKDFRPFPGQLTYVEFPKWTRVDTWIEKGTVISAEYDPTLAKIIVHGKNRDDALSKLLLALQETKVYGYITNIEYLKSIVSSQMFRGTKISTNILNPYTNNSTALEIITQVIHTSIQDYPERYGYWRIGVPPSGPMDSYSFRLTNRIVGNEDSAATIEITLIGPIIRFHFNTIISITDGSVKCTINGHTPIKQFEPIQVHHNDTLSFGKLTSDCRAYLAIRGDFDIPNYLGSKSTFTLGQFGGFNGRILKASDIIFIKESTFTVNPISIPNPIIPQIPGHGLIDAFFNEEWKAHYNSNKFGVRLTGPKPKCARSNGDEGGLHPSNTHDYVYSVGAINFTGDESVIITCDGPSLGGFVCQAVIPEAEL</sequence>
<dbReference type="InterPro" id="IPR036928">
    <property type="entry name" value="AS_sf"/>
</dbReference>
<dbReference type="GO" id="GO:0016787">
    <property type="term" value="F:hydrolase activity"/>
    <property type="evidence" value="ECO:0007669"/>
    <property type="project" value="UniProtKB-KW"/>
</dbReference>
<dbReference type="InterPro" id="IPR005481">
    <property type="entry name" value="BC-like_N"/>
</dbReference>
<keyword evidence="6" id="KW-0511">Multifunctional enzyme</keyword>
<dbReference type="FunFam" id="3.40.50.20:FF:000010">
    <property type="entry name" value="Propionyl-CoA carboxylase subunit alpha"/>
    <property type="match status" value="1"/>
</dbReference>
<dbReference type="SUPFAM" id="SSF75304">
    <property type="entry name" value="Amidase signature (AS) enzymes"/>
    <property type="match status" value="1"/>
</dbReference>
<dbReference type="InterPro" id="IPR011761">
    <property type="entry name" value="ATP-grasp"/>
</dbReference>
<keyword evidence="3" id="KW-0378">Hydrolase</keyword>
<evidence type="ECO:0000313" key="11">
    <source>
        <dbReference type="Proteomes" id="UP001306508"/>
    </source>
</evidence>
<dbReference type="InterPro" id="IPR003778">
    <property type="entry name" value="CT_A_B"/>
</dbReference>
<dbReference type="InterPro" id="IPR023631">
    <property type="entry name" value="Amidase_dom"/>
</dbReference>
<dbReference type="Pfam" id="PF02626">
    <property type="entry name" value="CT_A_B"/>
    <property type="match status" value="1"/>
</dbReference>
<keyword evidence="11" id="KW-1185">Reference proteome</keyword>
<dbReference type="GO" id="GO:0046872">
    <property type="term" value="F:metal ion binding"/>
    <property type="evidence" value="ECO:0007669"/>
    <property type="project" value="InterPro"/>
</dbReference>
<dbReference type="Gene3D" id="1.20.58.1700">
    <property type="match status" value="1"/>
</dbReference>
<dbReference type="GO" id="GO:0005524">
    <property type="term" value="F:ATP binding"/>
    <property type="evidence" value="ECO:0007669"/>
    <property type="project" value="UniProtKB-UniRule"/>
</dbReference>
<dbReference type="InterPro" id="IPR011764">
    <property type="entry name" value="Biotin_carboxylation_dom"/>
</dbReference>
<dbReference type="InterPro" id="IPR050856">
    <property type="entry name" value="Biotin_carboxylase_complex"/>
</dbReference>
<evidence type="ECO:0000256" key="1">
    <source>
        <dbReference type="ARBA" id="ARBA00022598"/>
    </source>
</evidence>
<evidence type="ECO:0000256" key="3">
    <source>
        <dbReference type="ARBA" id="ARBA00022801"/>
    </source>
</evidence>
<organism evidence="10 11">
    <name type="scientific">Arxiozyma heterogenica</name>
    <dbReference type="NCBI Taxonomy" id="278026"/>
    <lineage>
        <taxon>Eukaryota</taxon>
        <taxon>Fungi</taxon>
        <taxon>Dikarya</taxon>
        <taxon>Ascomycota</taxon>
        <taxon>Saccharomycotina</taxon>
        <taxon>Saccharomycetes</taxon>
        <taxon>Saccharomycetales</taxon>
        <taxon>Saccharomycetaceae</taxon>
        <taxon>Arxiozyma</taxon>
    </lineage>
</organism>
<dbReference type="Gene3D" id="3.90.1300.10">
    <property type="entry name" value="Amidase signature (AS) domain"/>
    <property type="match status" value="1"/>
</dbReference>
<name>A0AAN7ZXG9_9SACH</name>
<dbReference type="PROSITE" id="PS50979">
    <property type="entry name" value="BC"/>
    <property type="match status" value="1"/>
</dbReference>
<dbReference type="SUPFAM" id="SSF52440">
    <property type="entry name" value="PreATP-grasp domain"/>
    <property type="match status" value="1"/>
</dbReference>
<dbReference type="Gene3D" id="2.40.100.10">
    <property type="entry name" value="Cyclophilin-like"/>
    <property type="match status" value="1"/>
</dbReference>
<dbReference type="GO" id="GO:0004847">
    <property type="term" value="F:urea carboxylase activity"/>
    <property type="evidence" value="ECO:0007669"/>
    <property type="project" value="TreeGrafter"/>
</dbReference>
<dbReference type="GO" id="GO:0044281">
    <property type="term" value="P:small molecule metabolic process"/>
    <property type="evidence" value="ECO:0007669"/>
    <property type="project" value="UniProtKB-ARBA"/>
</dbReference>
<dbReference type="SUPFAM" id="SSF50891">
    <property type="entry name" value="Cyclophilin-like"/>
    <property type="match status" value="1"/>
</dbReference>
<dbReference type="SMART" id="SM00797">
    <property type="entry name" value="AHS2"/>
    <property type="match status" value="1"/>
</dbReference>
<gene>
    <name evidence="10" type="ORF">RI543_003631</name>
</gene>
<feature type="domain" description="ATP-grasp" evidence="8">
    <location>
        <begin position="361"/>
        <end position="559"/>
    </location>
</feature>
<evidence type="ECO:0000259" key="9">
    <source>
        <dbReference type="PROSITE" id="PS50979"/>
    </source>
</evidence>
<dbReference type="PROSITE" id="PS00867">
    <property type="entry name" value="CPSASE_2"/>
    <property type="match status" value="1"/>
</dbReference>
<dbReference type="PANTHER" id="PTHR18866:SF128">
    <property type="entry name" value="UREA AMIDOLYASE"/>
    <property type="match status" value="1"/>
</dbReference>
<dbReference type="PANTHER" id="PTHR18866">
    <property type="entry name" value="CARBOXYLASE:PYRUVATE/ACETYL-COA/PROPIONYL-COA CARBOXYLASE"/>
    <property type="match status" value="1"/>
</dbReference>
<evidence type="ECO:0008006" key="12">
    <source>
        <dbReference type="Google" id="ProtNLM"/>
    </source>
</evidence>
<dbReference type="Gene3D" id="3.40.50.20">
    <property type="match status" value="1"/>
</dbReference>
<dbReference type="PROSITE" id="PS50975">
    <property type="entry name" value="ATP_GRASP"/>
    <property type="match status" value="1"/>
</dbReference>
<dbReference type="Gene3D" id="3.30.470.20">
    <property type="entry name" value="ATP-grasp fold, B domain"/>
    <property type="match status" value="2"/>
</dbReference>